<organism evidence="1 2">
    <name type="scientific">Sordaria brevicollis</name>
    <dbReference type="NCBI Taxonomy" id="83679"/>
    <lineage>
        <taxon>Eukaryota</taxon>
        <taxon>Fungi</taxon>
        <taxon>Dikarya</taxon>
        <taxon>Ascomycota</taxon>
        <taxon>Pezizomycotina</taxon>
        <taxon>Sordariomycetes</taxon>
        <taxon>Sordariomycetidae</taxon>
        <taxon>Sordariales</taxon>
        <taxon>Sordariaceae</taxon>
        <taxon>Sordaria</taxon>
    </lineage>
</organism>
<dbReference type="Proteomes" id="UP001281003">
    <property type="component" value="Unassembled WGS sequence"/>
</dbReference>
<evidence type="ECO:0000313" key="2">
    <source>
        <dbReference type="Proteomes" id="UP001281003"/>
    </source>
</evidence>
<evidence type="ECO:0000313" key="1">
    <source>
        <dbReference type="EMBL" id="KAK3389026.1"/>
    </source>
</evidence>
<accession>A0AAE0NWN3</accession>
<dbReference type="EMBL" id="JAUTDP010000014">
    <property type="protein sequence ID" value="KAK3389026.1"/>
    <property type="molecule type" value="Genomic_DNA"/>
</dbReference>
<sequence>MYQASGRLGFTLNSNYAGVCQAFLPPPKPELKHDLASHFPSWSWAACADQICFPTINEFEETRRLAKLESIHGTDDNTTDPLGPARIILRGALICFINAKTILADGSRKPVVRWKDEVPVKESSIWIRVTTTFRLDQPIDAEAKPKKLELLPLYYDCLHGAMQMSGNIHGLILEPVGDRDGLPLYRRLGGFESQRNIFRGRQQESFWAEGLTDSGGLQPWDAFLSERYRFIEVEGSDGLNYENGELDKIFDMADKEDAVDGIPKELYEELWKKRLICLV</sequence>
<comment type="caution">
    <text evidence="1">The sequence shown here is derived from an EMBL/GenBank/DDBJ whole genome shotgun (WGS) entry which is preliminary data.</text>
</comment>
<proteinExistence type="predicted"/>
<dbReference type="AlphaFoldDB" id="A0AAE0NWN3"/>
<protein>
    <submittedName>
        <fullName evidence="1">Uncharacterized protein</fullName>
    </submittedName>
</protein>
<reference evidence="1" key="2">
    <citation type="submission" date="2023-07" db="EMBL/GenBank/DDBJ databases">
        <authorList>
            <consortium name="Lawrence Berkeley National Laboratory"/>
            <person name="Haridas S."/>
            <person name="Hensen N."/>
            <person name="Bonometti L."/>
            <person name="Westerberg I."/>
            <person name="Brannstrom I.O."/>
            <person name="Guillou S."/>
            <person name="Cros-Aarteil S."/>
            <person name="Calhoun S."/>
            <person name="Kuo A."/>
            <person name="Mondo S."/>
            <person name="Pangilinan J."/>
            <person name="Riley R."/>
            <person name="LaButti K."/>
            <person name="Andreopoulos B."/>
            <person name="Lipzen A."/>
            <person name="Chen C."/>
            <person name="Yanf M."/>
            <person name="Daum C."/>
            <person name="Ng V."/>
            <person name="Clum A."/>
            <person name="Steindorff A."/>
            <person name="Ohm R."/>
            <person name="Martin F."/>
            <person name="Silar P."/>
            <person name="Natvig D."/>
            <person name="Lalanne C."/>
            <person name="Gautier V."/>
            <person name="Ament-velasquez S.L."/>
            <person name="Kruys A."/>
            <person name="Hutchinson M.I."/>
            <person name="Powell A.J."/>
            <person name="Barry K."/>
            <person name="Miller A.N."/>
            <person name="Grigoriev I.V."/>
            <person name="Debuchy R."/>
            <person name="Gladieux P."/>
            <person name="Thoren M.H."/>
            <person name="Johannesson H."/>
        </authorList>
    </citation>
    <scope>NUCLEOTIDE SEQUENCE</scope>
    <source>
        <strain evidence="1">FGSC 1904</strain>
    </source>
</reference>
<keyword evidence="2" id="KW-1185">Reference proteome</keyword>
<name>A0AAE0NWN3_SORBR</name>
<reference evidence="1" key="1">
    <citation type="journal article" date="2023" name="Mol. Phylogenet. Evol.">
        <title>Genome-scale phylogeny and comparative genomics of the fungal order Sordariales.</title>
        <authorList>
            <person name="Hensen N."/>
            <person name="Bonometti L."/>
            <person name="Westerberg I."/>
            <person name="Brannstrom I.O."/>
            <person name="Guillou S."/>
            <person name="Cros-Aarteil S."/>
            <person name="Calhoun S."/>
            <person name="Haridas S."/>
            <person name="Kuo A."/>
            <person name="Mondo S."/>
            <person name="Pangilinan J."/>
            <person name="Riley R."/>
            <person name="LaButti K."/>
            <person name="Andreopoulos B."/>
            <person name="Lipzen A."/>
            <person name="Chen C."/>
            <person name="Yan M."/>
            <person name="Daum C."/>
            <person name="Ng V."/>
            <person name="Clum A."/>
            <person name="Steindorff A."/>
            <person name="Ohm R.A."/>
            <person name="Martin F."/>
            <person name="Silar P."/>
            <person name="Natvig D.O."/>
            <person name="Lalanne C."/>
            <person name="Gautier V."/>
            <person name="Ament-Velasquez S.L."/>
            <person name="Kruys A."/>
            <person name="Hutchinson M.I."/>
            <person name="Powell A.J."/>
            <person name="Barry K."/>
            <person name="Miller A.N."/>
            <person name="Grigoriev I.V."/>
            <person name="Debuchy R."/>
            <person name="Gladieux P."/>
            <person name="Hiltunen Thoren M."/>
            <person name="Johannesson H."/>
        </authorList>
    </citation>
    <scope>NUCLEOTIDE SEQUENCE</scope>
    <source>
        <strain evidence="1">FGSC 1904</strain>
    </source>
</reference>
<gene>
    <name evidence="1" type="ORF">B0T20DRAFT_397341</name>
</gene>